<comment type="caution">
    <text evidence="2">The sequence shown here is derived from an EMBL/GenBank/DDBJ whole genome shotgun (WGS) entry which is preliminary data.</text>
</comment>
<feature type="region of interest" description="Disordered" evidence="1">
    <location>
        <begin position="141"/>
        <end position="244"/>
    </location>
</feature>
<dbReference type="EMBL" id="JAFEUZ010000036">
    <property type="protein sequence ID" value="KAG5464200.1"/>
    <property type="molecule type" value="Genomic_DNA"/>
</dbReference>
<dbReference type="KEGG" id="lmat:92510544"/>
<feature type="region of interest" description="Disordered" evidence="1">
    <location>
        <begin position="28"/>
        <end position="56"/>
    </location>
</feature>
<keyword evidence="3" id="KW-1185">Reference proteome</keyword>
<feature type="compositionally biased region" description="Low complexity" evidence="1">
    <location>
        <begin position="29"/>
        <end position="41"/>
    </location>
</feature>
<protein>
    <recommendedName>
        <fullName evidence="4">Phytoene synthase</fullName>
    </recommendedName>
</protein>
<dbReference type="OrthoDB" id="270318at2759"/>
<accession>A0A836GT30</accession>
<dbReference type="RefSeq" id="XP_067174137.1">
    <property type="nucleotide sequence ID" value="XM_067318032.1"/>
</dbReference>
<evidence type="ECO:0000313" key="2">
    <source>
        <dbReference type="EMBL" id="KAG5464200.1"/>
    </source>
</evidence>
<gene>
    <name evidence="2" type="ORF">LSCM1_00380</name>
</gene>
<feature type="compositionally biased region" description="Low complexity" evidence="1">
    <location>
        <begin position="186"/>
        <end position="206"/>
    </location>
</feature>
<sequence>MRSFQVARTFGAVPRRRCPAVPALLRCHSTSSSPPSCSSTSEKVPADAASSPATKPQSIRLSWDMGISDGLEGIGVYAGSISAFMKPAHEKAEATFGTDGSGVLPCEQPAIQAAQAEHMAAVAMAGKLPPHELRNAARLQGADSHTGAGAHRHAVEQAHPTSSLPRRAPPASLNVTPRKSSPSLTAYAKALKSPPSASPATSAAAAVDGEATQPAASTPPMSSPFPQSGSVKGASRVTAHGSRIMRNKEATDYYRSLPQNELSKEDMWRRINEASADRAEAIGTAIGSAEVDYLKLEDELRNFDLFHYRIGEMAYPDKEMRRDYYAMWNLAMSLNKARWGMLEVHSQRGMKTTGAGMKLIFWKESVGAIMEKRQMSTGQFTDSHPVLRPFAAAVERNPHMTKAFVRGFTDARLRIIQQPGNVQQLFDHFDKFYGYFFNSLLEVTHVKDEATEHLMTHIGRATGLTNHCVMFWKKYARLGFTMLPADLCADNHVNLGLLRNIPLASRDRAVRRLLFDVMCVVKDEMLHAQKVAKDVPPKAWPIVMECLYANYYLGFLQRRDFNVSAMFADHNIENAGFAWYRLKKRWEWKRYQSIERLVDESAPLPFLHTSFAHRGSQYRMASGVSPGSSQAQRRRS</sequence>
<evidence type="ECO:0000256" key="1">
    <source>
        <dbReference type="SAM" id="MobiDB-lite"/>
    </source>
</evidence>
<dbReference type="Gene3D" id="1.10.600.10">
    <property type="entry name" value="Farnesyl Diphosphate Synthase"/>
    <property type="match status" value="1"/>
</dbReference>
<name>A0A836GT30_9TRYP</name>
<reference evidence="2 3" key="1">
    <citation type="submission" date="2021-03" db="EMBL/GenBank/DDBJ databases">
        <title>Leishmania (Mundinia) martiniquensis Genome sequencing and assembly.</title>
        <authorList>
            <person name="Almutairi H."/>
            <person name="Gatherer D."/>
        </authorList>
    </citation>
    <scope>NUCLEOTIDE SEQUENCE [LARGE SCALE GENOMIC DNA]</scope>
    <source>
        <strain evidence="2">LSCM1</strain>
    </source>
</reference>
<dbReference type="Pfam" id="PF00494">
    <property type="entry name" value="SQS_PSY"/>
    <property type="match status" value="1"/>
</dbReference>
<dbReference type="GeneID" id="92510544"/>
<dbReference type="AlphaFoldDB" id="A0A836GT30"/>
<evidence type="ECO:0000313" key="3">
    <source>
        <dbReference type="Proteomes" id="UP000673552"/>
    </source>
</evidence>
<evidence type="ECO:0008006" key="4">
    <source>
        <dbReference type="Google" id="ProtNLM"/>
    </source>
</evidence>
<organism evidence="2 3">
    <name type="scientific">Leishmania martiniquensis</name>
    <dbReference type="NCBI Taxonomy" id="1580590"/>
    <lineage>
        <taxon>Eukaryota</taxon>
        <taxon>Discoba</taxon>
        <taxon>Euglenozoa</taxon>
        <taxon>Kinetoplastea</taxon>
        <taxon>Metakinetoplastina</taxon>
        <taxon>Trypanosomatida</taxon>
        <taxon>Trypanosomatidae</taxon>
        <taxon>Leishmaniinae</taxon>
        <taxon>Leishmania</taxon>
    </lineage>
</organism>
<feature type="compositionally biased region" description="Polar residues" evidence="1">
    <location>
        <begin position="214"/>
        <end position="230"/>
    </location>
</feature>
<dbReference type="FunFam" id="1.10.600.10:FF:000037">
    <property type="entry name" value="Phytoene synthase, putative"/>
    <property type="match status" value="1"/>
</dbReference>
<dbReference type="Proteomes" id="UP000673552">
    <property type="component" value="Chromosome 36"/>
</dbReference>
<dbReference type="InterPro" id="IPR002060">
    <property type="entry name" value="Squ/phyt_synthse"/>
</dbReference>
<proteinExistence type="predicted"/>
<dbReference type="InterPro" id="IPR008949">
    <property type="entry name" value="Isoprenoid_synthase_dom_sf"/>
</dbReference>
<dbReference type="SUPFAM" id="SSF48576">
    <property type="entry name" value="Terpenoid synthases"/>
    <property type="match status" value="1"/>
</dbReference>
<feature type="compositionally biased region" description="Polar residues" evidence="1">
    <location>
        <begin position="173"/>
        <end position="184"/>
    </location>
</feature>